<dbReference type="InterPro" id="IPR006091">
    <property type="entry name" value="Acyl-CoA_Oxase/DH_mid-dom"/>
</dbReference>
<evidence type="ECO:0000256" key="1">
    <source>
        <dbReference type="ARBA" id="ARBA00001974"/>
    </source>
</evidence>
<keyword evidence="11" id="KW-1185">Reference proteome</keyword>
<dbReference type="PANTHER" id="PTHR42803:SF3">
    <property type="entry name" value="ACYL-COA DEHYDROGENASE-RELATED"/>
    <property type="match status" value="1"/>
</dbReference>
<sequence length="606" mass="67281">MANEYIDVETLKFLLNEVHDLEEILNLPEYNDHDSDSIDLLINSVKDFSDKEMYPYFKEMDENPAHFKNGEIVVHPQVSKYMKASGEMGLLAGAFPYKDGGMQLPSTVMNALGYIQEAANNHLPGYIGLTIGAAELITHFGNENLNQTYVPKMLNGTWGGTMCLTEPQAGSSLSDIVTSATPDGDRYKIHGQKIFISGGDYQGAENIVHLLLARIDGAPAGTKGISLFVVPKNRPDGHGQLAPNDVETVTDFEKMGQKGYCTTHLFFGGNGDCHGYLVGELHQGLKYMFLMMNGARIAVGRGAAAICAAAYQASLKYAHERAQGRKLASTGKKDVHQEQTLIVNHPDVRRMLLLQKVVSEGALSLVLLTSKYQDLSKSLQNAEEREKYALLLEILTPIVKTYPSEMGRVAVDNGVQILGGYGFCSDYILQQYLRDIRIFSIYEGTTGIQSQDLLGRKITMENGKALQLLSNEIKTTIKAAMVMDNLQAYAHTLGDKLQLTQDILKSLLGYAQKGDYERFLADATPFMDYFSNILIAWLWLDMAREAQQALLTGSKRHNTTFYESKIHAMQFYFTYELPKTTGLAEIIMNDKALTIGSKQKVFGNEY</sequence>
<organism evidence="10 11">
    <name type="scientific">Croceitalea dokdonensis DOKDO 023</name>
    <dbReference type="NCBI Taxonomy" id="1300341"/>
    <lineage>
        <taxon>Bacteria</taxon>
        <taxon>Pseudomonadati</taxon>
        <taxon>Bacteroidota</taxon>
        <taxon>Flavobacteriia</taxon>
        <taxon>Flavobacteriales</taxon>
        <taxon>Flavobacteriaceae</taxon>
        <taxon>Croceitalea</taxon>
    </lineage>
</organism>
<evidence type="ECO:0000259" key="9">
    <source>
        <dbReference type="Pfam" id="PF12806"/>
    </source>
</evidence>
<dbReference type="InterPro" id="IPR046373">
    <property type="entry name" value="Acyl-CoA_Oxase/DH_mid-dom_sf"/>
</dbReference>
<evidence type="ECO:0000313" key="11">
    <source>
        <dbReference type="Proteomes" id="UP000050280"/>
    </source>
</evidence>
<dbReference type="AlphaFoldDB" id="A0A0P7A4Q3"/>
<dbReference type="InterPro" id="IPR036250">
    <property type="entry name" value="AcylCo_DH-like_C"/>
</dbReference>
<dbReference type="Pfam" id="PF02770">
    <property type="entry name" value="Acyl-CoA_dh_M"/>
    <property type="match status" value="1"/>
</dbReference>
<evidence type="ECO:0000259" key="7">
    <source>
        <dbReference type="Pfam" id="PF02770"/>
    </source>
</evidence>
<dbReference type="InterPro" id="IPR037069">
    <property type="entry name" value="AcylCoA_DH/ox_N_sf"/>
</dbReference>
<dbReference type="Pfam" id="PF00441">
    <property type="entry name" value="Acyl-CoA_dh_1"/>
    <property type="match status" value="1"/>
</dbReference>
<keyword evidence="4 5" id="KW-0274">FAD</keyword>
<dbReference type="SUPFAM" id="SSF47203">
    <property type="entry name" value="Acyl-CoA dehydrogenase C-terminal domain-like"/>
    <property type="match status" value="1"/>
</dbReference>
<evidence type="ECO:0000256" key="2">
    <source>
        <dbReference type="ARBA" id="ARBA00009347"/>
    </source>
</evidence>
<name>A0A0P7A4Q3_9FLAO</name>
<accession>A0A0P7A4Q3</accession>
<dbReference type="PATRIC" id="fig|1300341.3.peg.2832"/>
<dbReference type="InterPro" id="IPR052166">
    <property type="entry name" value="Diverse_Acyl-CoA_DH"/>
</dbReference>
<dbReference type="EMBL" id="LDJX01000005">
    <property type="protein sequence ID" value="KPM31406.1"/>
    <property type="molecule type" value="Genomic_DNA"/>
</dbReference>
<feature type="domain" description="Acyl-CoA oxidase/dehydrogenase middle" evidence="7">
    <location>
        <begin position="162"/>
        <end position="267"/>
    </location>
</feature>
<dbReference type="Pfam" id="PF02771">
    <property type="entry name" value="Acyl-CoA_dh_N"/>
    <property type="match status" value="1"/>
</dbReference>
<dbReference type="InterPro" id="IPR009075">
    <property type="entry name" value="AcylCo_DH/oxidase_C"/>
</dbReference>
<proteinExistence type="inferred from homology"/>
<dbReference type="Gene3D" id="1.10.540.10">
    <property type="entry name" value="Acyl-CoA dehydrogenase/oxidase, N-terminal domain"/>
    <property type="match status" value="1"/>
</dbReference>
<keyword evidence="3 5" id="KW-0285">Flavoprotein</keyword>
<evidence type="ECO:0000256" key="5">
    <source>
        <dbReference type="RuleBase" id="RU362125"/>
    </source>
</evidence>
<dbReference type="SUPFAM" id="SSF56645">
    <property type="entry name" value="Acyl-CoA dehydrogenase NM domain-like"/>
    <property type="match status" value="1"/>
</dbReference>
<evidence type="ECO:0000259" key="6">
    <source>
        <dbReference type="Pfam" id="PF00441"/>
    </source>
</evidence>
<dbReference type="Gene3D" id="1.20.140.10">
    <property type="entry name" value="Butyryl-CoA Dehydrogenase, subunit A, domain 3"/>
    <property type="match status" value="1"/>
</dbReference>
<comment type="similarity">
    <text evidence="2 5">Belongs to the acyl-CoA dehydrogenase family.</text>
</comment>
<evidence type="ECO:0000256" key="4">
    <source>
        <dbReference type="ARBA" id="ARBA00022827"/>
    </source>
</evidence>
<dbReference type="GO" id="GO:0016627">
    <property type="term" value="F:oxidoreductase activity, acting on the CH-CH group of donors"/>
    <property type="evidence" value="ECO:0007669"/>
    <property type="project" value="InterPro"/>
</dbReference>
<dbReference type="InterPro" id="IPR013786">
    <property type="entry name" value="AcylCoA_DH/ox_N"/>
</dbReference>
<comment type="caution">
    <text evidence="10">The sequence shown here is derived from an EMBL/GenBank/DDBJ whole genome shotgun (WGS) entry which is preliminary data.</text>
</comment>
<dbReference type="PANTHER" id="PTHR42803">
    <property type="entry name" value="ACYL-COA DEHYDROGENASE"/>
    <property type="match status" value="1"/>
</dbReference>
<reference evidence="10 11" key="1">
    <citation type="submission" date="2015-09" db="EMBL/GenBank/DDBJ databases">
        <title>Genome sequence of the marine flavobacterium Croceitalea dokdonensis DOKDO 023 that contains proton- and sodium-pumping rhodopsins.</title>
        <authorList>
            <person name="Kwon S.-K."/>
            <person name="Lee H.K."/>
            <person name="Kwak M.-J."/>
            <person name="Kim J.F."/>
        </authorList>
    </citation>
    <scope>NUCLEOTIDE SEQUENCE [LARGE SCALE GENOMIC DNA]</scope>
    <source>
        <strain evidence="10 11">DOKDO 023</strain>
    </source>
</reference>
<evidence type="ECO:0000313" key="10">
    <source>
        <dbReference type="EMBL" id="KPM31406.1"/>
    </source>
</evidence>
<gene>
    <name evidence="10" type="ORF">I595_2673</name>
</gene>
<dbReference type="RefSeq" id="WP_054559703.1">
    <property type="nucleotide sequence ID" value="NZ_LDJX01000005.1"/>
</dbReference>
<feature type="domain" description="Acyl-CoA dehydrogenase/oxidase N-terminal" evidence="8">
    <location>
        <begin position="39"/>
        <end position="156"/>
    </location>
</feature>
<dbReference type="InterPro" id="IPR025878">
    <property type="entry name" value="Acyl-CoA_dh-like_C_dom"/>
</dbReference>
<keyword evidence="5" id="KW-0560">Oxidoreductase</keyword>
<dbReference type="Pfam" id="PF12806">
    <property type="entry name" value="Acyl-CoA_dh_C"/>
    <property type="match status" value="1"/>
</dbReference>
<evidence type="ECO:0000259" key="8">
    <source>
        <dbReference type="Pfam" id="PF02771"/>
    </source>
</evidence>
<evidence type="ECO:0000256" key="3">
    <source>
        <dbReference type="ARBA" id="ARBA00022630"/>
    </source>
</evidence>
<dbReference type="GO" id="GO:0050660">
    <property type="term" value="F:flavin adenine dinucleotide binding"/>
    <property type="evidence" value="ECO:0007669"/>
    <property type="project" value="InterPro"/>
</dbReference>
<dbReference type="InterPro" id="IPR009100">
    <property type="entry name" value="AcylCoA_DH/oxidase_NM_dom_sf"/>
</dbReference>
<dbReference type="STRING" id="1300341.I595_2673"/>
<feature type="domain" description="Acyl-CoA dehydrogenase/oxidase C-terminal" evidence="6">
    <location>
        <begin position="336"/>
        <end position="452"/>
    </location>
</feature>
<comment type="cofactor">
    <cofactor evidence="1 5">
        <name>FAD</name>
        <dbReference type="ChEBI" id="CHEBI:57692"/>
    </cofactor>
</comment>
<dbReference type="OrthoDB" id="9764422at2"/>
<dbReference type="Gene3D" id="2.40.110.10">
    <property type="entry name" value="Butyryl-CoA Dehydrogenase, subunit A, domain 2"/>
    <property type="match status" value="1"/>
</dbReference>
<feature type="domain" description="Acetyl-CoA dehydrogenase-like C-terminal" evidence="9">
    <location>
        <begin position="471"/>
        <end position="592"/>
    </location>
</feature>
<protein>
    <submittedName>
        <fullName evidence="10">Acyl-CoA dehydrogenase</fullName>
    </submittedName>
</protein>
<dbReference type="Proteomes" id="UP000050280">
    <property type="component" value="Unassembled WGS sequence"/>
</dbReference>